<evidence type="ECO:0000256" key="1">
    <source>
        <dbReference type="ARBA" id="ARBA00004479"/>
    </source>
</evidence>
<keyword evidence="3" id="KW-0812">Transmembrane</keyword>
<dbReference type="FunFam" id="3.80.10.10:FF:000041">
    <property type="entry name" value="LRR receptor-like serine/threonine-protein kinase ERECTA"/>
    <property type="match status" value="1"/>
</dbReference>
<dbReference type="HOGENOM" id="CLU_000288_18_11_1"/>
<dbReference type="GO" id="GO:0016020">
    <property type="term" value="C:membrane"/>
    <property type="evidence" value="ECO:0007669"/>
    <property type="project" value="UniProtKB-SubCell"/>
</dbReference>
<evidence type="ECO:0000256" key="4">
    <source>
        <dbReference type="ARBA" id="ARBA00022729"/>
    </source>
</evidence>
<dbReference type="InterPro" id="IPR032675">
    <property type="entry name" value="LRR_dom_sf"/>
</dbReference>
<keyword evidence="10" id="KW-1185">Reference proteome</keyword>
<reference evidence="10" key="1">
    <citation type="journal article" date="2013" name="Science">
        <title>The Amborella genome and the evolution of flowering plants.</title>
        <authorList>
            <consortium name="Amborella Genome Project"/>
        </authorList>
    </citation>
    <scope>NUCLEOTIDE SEQUENCE [LARGE SCALE GENOMIC DNA]</scope>
</reference>
<dbReference type="OMA" id="FLNQANR"/>
<evidence type="ECO:0000256" key="7">
    <source>
        <dbReference type="ARBA" id="ARBA00023136"/>
    </source>
</evidence>
<dbReference type="AlphaFoldDB" id="U5D6F7"/>
<evidence type="ECO:0000256" key="8">
    <source>
        <dbReference type="ARBA" id="ARBA00023180"/>
    </source>
</evidence>
<keyword evidence="7" id="KW-0472">Membrane</keyword>
<dbReference type="PANTHER" id="PTHR48063:SF112">
    <property type="entry name" value="RECEPTOR LIKE PROTEIN 30-LIKE"/>
    <property type="match status" value="1"/>
</dbReference>
<dbReference type="EMBL" id="KI392311">
    <property type="protein sequence ID" value="ERN17830.1"/>
    <property type="molecule type" value="Genomic_DNA"/>
</dbReference>
<evidence type="ECO:0000256" key="5">
    <source>
        <dbReference type="ARBA" id="ARBA00022737"/>
    </source>
</evidence>
<dbReference type="InterPro" id="IPR046956">
    <property type="entry name" value="RLP23-like"/>
</dbReference>
<keyword evidence="5" id="KW-0677">Repeat</keyword>
<organism evidence="9 10">
    <name type="scientific">Amborella trichopoda</name>
    <dbReference type="NCBI Taxonomy" id="13333"/>
    <lineage>
        <taxon>Eukaryota</taxon>
        <taxon>Viridiplantae</taxon>
        <taxon>Streptophyta</taxon>
        <taxon>Embryophyta</taxon>
        <taxon>Tracheophyta</taxon>
        <taxon>Spermatophyta</taxon>
        <taxon>Magnoliopsida</taxon>
        <taxon>Amborellales</taxon>
        <taxon>Amborellaceae</taxon>
        <taxon>Amborella</taxon>
    </lineage>
</organism>
<evidence type="ECO:0000256" key="3">
    <source>
        <dbReference type="ARBA" id="ARBA00022692"/>
    </source>
</evidence>
<dbReference type="Gramene" id="ERN17830">
    <property type="protein sequence ID" value="ERN17830"/>
    <property type="gene ID" value="AMTR_s00047p00184850"/>
</dbReference>
<evidence type="ECO:0000256" key="2">
    <source>
        <dbReference type="ARBA" id="ARBA00022614"/>
    </source>
</evidence>
<evidence type="ECO:0000313" key="9">
    <source>
        <dbReference type="EMBL" id="ERN17830.1"/>
    </source>
</evidence>
<keyword evidence="4" id="KW-0732">Signal</keyword>
<proteinExistence type="predicted"/>
<gene>
    <name evidence="9" type="ORF">AMTR_s00047p00184850</name>
</gene>
<dbReference type="STRING" id="13333.U5D6F7"/>
<dbReference type="Pfam" id="PF00560">
    <property type="entry name" value="LRR_1"/>
    <property type="match status" value="4"/>
</dbReference>
<evidence type="ECO:0000256" key="6">
    <source>
        <dbReference type="ARBA" id="ARBA00022989"/>
    </source>
</evidence>
<dbReference type="Gene3D" id="3.80.10.10">
    <property type="entry name" value="Ribonuclease Inhibitor"/>
    <property type="match status" value="2"/>
</dbReference>
<sequence>MEIGNLTNLEFLEISSNELNGSLPSSIGNLSKLVYLNLYGNHLTSSLPPKLWNLETIQLLDAGSNNFQGNESENSRNCMNMSHLKFLNQANRFSSSIPKNIGQVMPNLQWLNVPNSGITGSIPNFIGDFVNLSVVDLVGNKLMGPIPTMGNLMDLQYLNLSNNTLSGYIPPSLRFSFKLKLLDLGKIPSWIGKSIKSLHVLSLSGRILEEIYKMRKLERLDLPNNLLSGEIPPNMQSMTFLNTLNVSFNNLSRPIPYSGQMTTFNTPSYYGNPQLCGPLLLEKCTREESVSNSSNSRDMRNGSSEIPWMSVGLGFGFGFDGFFSMIFVPRHWSHSVLEWMD</sequence>
<comment type="subcellular location">
    <subcellularLocation>
        <location evidence="1">Membrane</location>
        <topology evidence="1">Single-pass type I membrane protein</topology>
    </subcellularLocation>
</comment>
<evidence type="ECO:0000313" key="10">
    <source>
        <dbReference type="Proteomes" id="UP000017836"/>
    </source>
</evidence>
<dbReference type="SUPFAM" id="SSF52058">
    <property type="entry name" value="L domain-like"/>
    <property type="match status" value="1"/>
</dbReference>
<accession>U5D6F7</accession>
<protein>
    <recommendedName>
        <fullName evidence="11">Leucine-rich repeat-containing N-terminal plant-type domain-containing protein</fullName>
    </recommendedName>
</protein>
<evidence type="ECO:0008006" key="11">
    <source>
        <dbReference type="Google" id="ProtNLM"/>
    </source>
</evidence>
<keyword evidence="2" id="KW-0433">Leucine-rich repeat</keyword>
<dbReference type="InterPro" id="IPR001611">
    <property type="entry name" value="Leu-rich_rpt"/>
</dbReference>
<keyword evidence="6" id="KW-1133">Transmembrane helix</keyword>
<name>U5D6F7_AMBTC</name>
<dbReference type="Proteomes" id="UP000017836">
    <property type="component" value="Unassembled WGS sequence"/>
</dbReference>
<dbReference type="PANTHER" id="PTHR48063">
    <property type="entry name" value="LRR RECEPTOR-LIKE KINASE"/>
    <property type="match status" value="1"/>
</dbReference>
<keyword evidence="8" id="KW-0325">Glycoprotein</keyword>